<dbReference type="Proteomes" id="UP000214880">
    <property type="component" value="Unassembled WGS sequence"/>
</dbReference>
<dbReference type="STRING" id="146817.SAMN04488502_101491"/>
<gene>
    <name evidence="1" type="ORF">SAMN04488502_101491</name>
</gene>
<sequence>MFGEGIDIPSLKIAAVHDKYKSLPITLQFIGRFARSSEGLGAATVITNIANDELNESLQELYAQDSNWNILLHVLANREINKELSLQELAQGFDTASLHGMTIQQLQPKSA</sequence>
<evidence type="ECO:0000313" key="1">
    <source>
        <dbReference type="EMBL" id="SDL66321.1"/>
    </source>
</evidence>
<protein>
    <recommendedName>
        <fullName evidence="3">Helicase conserved C-terminal domain-containing protein</fullName>
    </recommendedName>
</protein>
<dbReference type="EMBL" id="FNHB01000001">
    <property type="protein sequence ID" value="SDL66321.1"/>
    <property type="molecule type" value="Genomic_DNA"/>
</dbReference>
<organism evidence="1 2">
    <name type="scientific">Dendrosporobacter quercicolus</name>
    <dbReference type="NCBI Taxonomy" id="146817"/>
    <lineage>
        <taxon>Bacteria</taxon>
        <taxon>Bacillati</taxon>
        <taxon>Bacillota</taxon>
        <taxon>Negativicutes</taxon>
        <taxon>Selenomonadales</taxon>
        <taxon>Sporomusaceae</taxon>
        <taxon>Dendrosporobacter</taxon>
    </lineage>
</organism>
<dbReference type="Gene3D" id="3.40.50.300">
    <property type="entry name" value="P-loop containing nucleotide triphosphate hydrolases"/>
    <property type="match status" value="1"/>
</dbReference>
<accession>A0A1G9LX68</accession>
<proteinExistence type="predicted"/>
<name>A0A1G9LX68_9FIRM</name>
<dbReference type="SUPFAM" id="SSF52540">
    <property type="entry name" value="P-loop containing nucleoside triphosphate hydrolases"/>
    <property type="match status" value="1"/>
</dbReference>
<dbReference type="AlphaFoldDB" id="A0A1G9LX68"/>
<keyword evidence="2" id="KW-1185">Reference proteome</keyword>
<evidence type="ECO:0000313" key="2">
    <source>
        <dbReference type="Proteomes" id="UP000214880"/>
    </source>
</evidence>
<reference evidence="1 2" key="1">
    <citation type="submission" date="2016-10" db="EMBL/GenBank/DDBJ databases">
        <authorList>
            <person name="de Groot N.N."/>
        </authorList>
    </citation>
    <scope>NUCLEOTIDE SEQUENCE [LARGE SCALE GENOMIC DNA]</scope>
    <source>
        <strain evidence="1 2">DSM 1736</strain>
    </source>
</reference>
<evidence type="ECO:0008006" key="3">
    <source>
        <dbReference type="Google" id="ProtNLM"/>
    </source>
</evidence>
<dbReference type="InterPro" id="IPR027417">
    <property type="entry name" value="P-loop_NTPase"/>
</dbReference>